<gene>
    <name evidence="1" type="ORF">C6Y40_03895</name>
</gene>
<dbReference type="AlphaFoldDB" id="A0A2S9VET3"/>
<sequence>MAAVQQTITVGSDSNVPATKMQGFTDETMFNALSKARQLQTSKPGATATNRADAQAKITGGYVEVGDLVYIETRQANYRLKDAGSAGLRPVDNGGSVLHVGSAGLYLETNFIYSPSPAQFGDEDDKTTTQAMQALWAWGSANLRGINLEEKEYVITAPIGKFTKALTVKGGGPTKSVIKLAATMTGWAVDFKETGFVVSDWTRDDDTITYNDEVSGVTFKDFSIVGDRSQGSAQGGVRFFDRNDNIHTNGFWVQHCSLGGFACGFLEDRTVGYIRESEFYDLQIRMCGDRTNPAMYIGSAGTGDATNQLDFYGLKVVWPFGTGLLMENLATNNNMRRVYFHGFMLHGQEAPVGTGKDLLAIVGNITNVRFNSFRTNAAESGGFGMAIRGDGNGNYPTGVKAQICTTNAHGGGIKIEGGRNHVIEVDSMFTNENELEVDAAVDGFISITGIKDGWNMVIDPVVERKWLSTYYSESQIPARFERIKLGSSSEYQPEFIPGVGSPEGSVIAPVGSIFLNRQGSAEKNSDQLWMKFSGSGASGWFPAQAIVSSTTAERPASPTDGQMLIDKTLEMPIWYINGAWRDSQSNLV</sequence>
<dbReference type="RefSeq" id="WP_105933434.1">
    <property type="nucleotide sequence ID" value="NZ_PVNP01000030.1"/>
</dbReference>
<protein>
    <submittedName>
        <fullName evidence="1">Uncharacterized protein</fullName>
    </submittedName>
</protein>
<dbReference type="EMBL" id="PVNP01000030">
    <property type="protein sequence ID" value="PRO74946.1"/>
    <property type="molecule type" value="Genomic_DNA"/>
</dbReference>
<evidence type="ECO:0000313" key="2">
    <source>
        <dbReference type="Proteomes" id="UP000238949"/>
    </source>
</evidence>
<keyword evidence="2" id="KW-1185">Reference proteome</keyword>
<dbReference type="Proteomes" id="UP000238949">
    <property type="component" value="Unassembled WGS sequence"/>
</dbReference>
<organism evidence="1 2">
    <name type="scientific">Alteromonas alba</name>
    <dbReference type="NCBI Taxonomy" id="2079529"/>
    <lineage>
        <taxon>Bacteria</taxon>
        <taxon>Pseudomonadati</taxon>
        <taxon>Pseudomonadota</taxon>
        <taxon>Gammaproteobacteria</taxon>
        <taxon>Alteromonadales</taxon>
        <taxon>Alteromonadaceae</taxon>
        <taxon>Alteromonas/Salinimonas group</taxon>
        <taxon>Alteromonas</taxon>
    </lineage>
</organism>
<proteinExistence type="predicted"/>
<name>A0A2S9VET3_9ALTE</name>
<reference evidence="2" key="1">
    <citation type="journal article" date="2020" name="Int. J. Syst. Evol. Microbiol.">
        <title>Alteromonas alba sp. nov., a marine bacterium isolated from the seawater of the West Pacific Ocean.</title>
        <authorList>
            <person name="Sun C."/>
            <person name="Wu Y.-H."/>
            <person name="Xamxidin M."/>
            <person name="Cheng H."/>
            <person name="Xu X.-W."/>
        </authorList>
    </citation>
    <scope>NUCLEOTIDE SEQUENCE [LARGE SCALE GENOMIC DNA]</scope>
    <source>
        <strain evidence="2">190</strain>
    </source>
</reference>
<comment type="caution">
    <text evidence="1">The sequence shown here is derived from an EMBL/GenBank/DDBJ whole genome shotgun (WGS) entry which is preliminary data.</text>
</comment>
<accession>A0A2S9VET3</accession>
<evidence type="ECO:0000313" key="1">
    <source>
        <dbReference type="EMBL" id="PRO74946.1"/>
    </source>
</evidence>